<protein>
    <submittedName>
        <fullName evidence="2">Uncharacterized protein</fullName>
    </submittedName>
</protein>
<feature type="compositionally biased region" description="Gly residues" evidence="1">
    <location>
        <begin position="84"/>
        <end position="94"/>
    </location>
</feature>
<feature type="region of interest" description="Disordered" evidence="1">
    <location>
        <begin position="58"/>
        <end position="177"/>
    </location>
</feature>
<proteinExistence type="predicted"/>
<comment type="caution">
    <text evidence="2">The sequence shown here is derived from an EMBL/GenBank/DDBJ whole genome shotgun (WGS) entry which is preliminary data.</text>
</comment>
<gene>
    <name evidence="2" type="ORF">NDU88_010933</name>
</gene>
<dbReference type="Proteomes" id="UP001066276">
    <property type="component" value="Chromosome 5"/>
</dbReference>
<accession>A0AAV7S4T0</accession>
<sequence>MVWGRWGPLEQVTEAVFGLSGAGLCAEHGTREVYGAGSGMADSCEMPLWVADCRREGAWGPNATGARKKRLEPASAPEQRLGRAVGGIGGGNPGGEPDLEVTREKPSGNTGKTSDTSPDPSTSAEEKQGRLEAGGQETVRGPSDEPGGPGKLRTAEPEGQTGRNSAGPWENRGKLPR</sequence>
<reference evidence="2" key="1">
    <citation type="journal article" date="2022" name="bioRxiv">
        <title>Sequencing and chromosome-scale assembly of the giantPleurodeles waltlgenome.</title>
        <authorList>
            <person name="Brown T."/>
            <person name="Elewa A."/>
            <person name="Iarovenko S."/>
            <person name="Subramanian E."/>
            <person name="Araus A.J."/>
            <person name="Petzold A."/>
            <person name="Susuki M."/>
            <person name="Suzuki K.-i.T."/>
            <person name="Hayashi T."/>
            <person name="Toyoda A."/>
            <person name="Oliveira C."/>
            <person name="Osipova E."/>
            <person name="Leigh N.D."/>
            <person name="Simon A."/>
            <person name="Yun M.H."/>
        </authorList>
    </citation>
    <scope>NUCLEOTIDE SEQUENCE</scope>
    <source>
        <strain evidence="2">20211129_DDA</strain>
        <tissue evidence="2">Liver</tissue>
    </source>
</reference>
<feature type="compositionally biased region" description="Low complexity" evidence="1">
    <location>
        <begin position="113"/>
        <end position="123"/>
    </location>
</feature>
<dbReference type="EMBL" id="JANPWB010000009">
    <property type="protein sequence ID" value="KAJ1158240.1"/>
    <property type="molecule type" value="Genomic_DNA"/>
</dbReference>
<evidence type="ECO:0000313" key="3">
    <source>
        <dbReference type="Proteomes" id="UP001066276"/>
    </source>
</evidence>
<dbReference type="AlphaFoldDB" id="A0AAV7S4T0"/>
<name>A0AAV7S4T0_PLEWA</name>
<organism evidence="2 3">
    <name type="scientific">Pleurodeles waltl</name>
    <name type="common">Iberian ribbed newt</name>
    <dbReference type="NCBI Taxonomy" id="8319"/>
    <lineage>
        <taxon>Eukaryota</taxon>
        <taxon>Metazoa</taxon>
        <taxon>Chordata</taxon>
        <taxon>Craniata</taxon>
        <taxon>Vertebrata</taxon>
        <taxon>Euteleostomi</taxon>
        <taxon>Amphibia</taxon>
        <taxon>Batrachia</taxon>
        <taxon>Caudata</taxon>
        <taxon>Salamandroidea</taxon>
        <taxon>Salamandridae</taxon>
        <taxon>Pleurodelinae</taxon>
        <taxon>Pleurodeles</taxon>
    </lineage>
</organism>
<evidence type="ECO:0000256" key="1">
    <source>
        <dbReference type="SAM" id="MobiDB-lite"/>
    </source>
</evidence>
<evidence type="ECO:0000313" key="2">
    <source>
        <dbReference type="EMBL" id="KAJ1158240.1"/>
    </source>
</evidence>
<keyword evidence="3" id="KW-1185">Reference proteome</keyword>